<keyword evidence="3" id="KW-1185">Reference proteome</keyword>
<proteinExistence type="predicted"/>
<dbReference type="InterPro" id="IPR035940">
    <property type="entry name" value="CAP_sf"/>
</dbReference>
<evidence type="ECO:0000313" key="3">
    <source>
        <dbReference type="Proteomes" id="UP001303046"/>
    </source>
</evidence>
<comment type="caution">
    <text evidence="2">The sequence shown here is derived from an EMBL/GenBank/DDBJ whole genome shotgun (WGS) entry which is preliminary data.</text>
</comment>
<evidence type="ECO:0008006" key="4">
    <source>
        <dbReference type="Google" id="ProtNLM"/>
    </source>
</evidence>
<dbReference type="Gene3D" id="3.40.33.10">
    <property type="entry name" value="CAP"/>
    <property type="match status" value="1"/>
</dbReference>
<protein>
    <recommendedName>
        <fullName evidence="4">SCP domain-containing protein</fullName>
    </recommendedName>
</protein>
<keyword evidence="1" id="KW-0732">Signal</keyword>
<dbReference type="EMBL" id="JAVFWL010000001">
    <property type="protein sequence ID" value="KAK6726122.1"/>
    <property type="molecule type" value="Genomic_DNA"/>
</dbReference>
<accession>A0ABR1BHZ4</accession>
<organism evidence="2 3">
    <name type="scientific">Necator americanus</name>
    <name type="common">Human hookworm</name>
    <dbReference type="NCBI Taxonomy" id="51031"/>
    <lineage>
        <taxon>Eukaryota</taxon>
        <taxon>Metazoa</taxon>
        <taxon>Ecdysozoa</taxon>
        <taxon>Nematoda</taxon>
        <taxon>Chromadorea</taxon>
        <taxon>Rhabditida</taxon>
        <taxon>Rhabditina</taxon>
        <taxon>Rhabditomorpha</taxon>
        <taxon>Strongyloidea</taxon>
        <taxon>Ancylostomatidae</taxon>
        <taxon>Bunostominae</taxon>
        <taxon>Necator</taxon>
    </lineage>
</organism>
<sequence>MFLVLLSVTLVVSYGDVNNTEPYIILRNKDKCRMEAEFRKIMDKQHNLLRQQVAFGHTYLGKNFTSQEMCGLVYDCGIEEKARKELYYPGSISDRYDVMYFERPKTSSIYIEVVNAIQDLVHDEEKLQQITNPKATAYGCWGHIFRFPRPNGPLQVEFVCLYDNGEPKKQQPTGKPCSSVGGVGCTFYPNSTCLWGLCYVLNNDEKNKIKQFNTSIFAYEKFP</sequence>
<feature type="chain" id="PRO_5047364069" description="SCP domain-containing protein" evidence="1">
    <location>
        <begin position="16"/>
        <end position="223"/>
    </location>
</feature>
<feature type="signal peptide" evidence="1">
    <location>
        <begin position="1"/>
        <end position="15"/>
    </location>
</feature>
<dbReference type="SUPFAM" id="SSF55797">
    <property type="entry name" value="PR-1-like"/>
    <property type="match status" value="1"/>
</dbReference>
<evidence type="ECO:0000256" key="1">
    <source>
        <dbReference type="SAM" id="SignalP"/>
    </source>
</evidence>
<gene>
    <name evidence="2" type="primary">Necator_chrI.g559</name>
    <name evidence="2" type="ORF">RB195_004437</name>
</gene>
<evidence type="ECO:0000313" key="2">
    <source>
        <dbReference type="EMBL" id="KAK6726122.1"/>
    </source>
</evidence>
<name>A0ABR1BHZ4_NECAM</name>
<reference evidence="2 3" key="1">
    <citation type="submission" date="2023-08" db="EMBL/GenBank/DDBJ databases">
        <title>A Necator americanus chromosomal reference genome.</title>
        <authorList>
            <person name="Ilik V."/>
            <person name="Petrzelkova K.J."/>
            <person name="Pardy F."/>
            <person name="Fuh T."/>
            <person name="Niatou-Singa F.S."/>
            <person name="Gouil Q."/>
            <person name="Baker L."/>
            <person name="Ritchie M.E."/>
            <person name="Jex A.R."/>
            <person name="Gazzola D."/>
            <person name="Li H."/>
            <person name="Toshio Fujiwara R."/>
            <person name="Zhan B."/>
            <person name="Aroian R.V."/>
            <person name="Pafco B."/>
            <person name="Schwarz E.M."/>
        </authorList>
    </citation>
    <scope>NUCLEOTIDE SEQUENCE [LARGE SCALE GENOMIC DNA]</scope>
    <source>
        <strain evidence="2 3">Aroian</strain>
        <tissue evidence="2">Whole animal</tissue>
    </source>
</reference>
<dbReference type="Proteomes" id="UP001303046">
    <property type="component" value="Unassembled WGS sequence"/>
</dbReference>